<dbReference type="EMBL" id="BSXT01000716">
    <property type="protein sequence ID" value="GMF32959.1"/>
    <property type="molecule type" value="Genomic_DNA"/>
</dbReference>
<dbReference type="OrthoDB" id="124416at2759"/>
<evidence type="ECO:0000313" key="2">
    <source>
        <dbReference type="EMBL" id="GMF32959.1"/>
    </source>
</evidence>
<dbReference type="Proteomes" id="UP001165121">
    <property type="component" value="Unassembled WGS sequence"/>
</dbReference>
<dbReference type="GO" id="GO:0003676">
    <property type="term" value="F:nucleic acid binding"/>
    <property type="evidence" value="ECO:0007669"/>
    <property type="project" value="InterPro"/>
</dbReference>
<feature type="domain" description="DDE-1" evidence="1">
    <location>
        <begin position="1"/>
        <end position="42"/>
    </location>
</feature>
<proteinExistence type="predicted"/>
<name>A0A9W7CJR6_9STRA</name>
<accession>A0A9W7CJR6</accession>
<comment type="caution">
    <text evidence="2">The sequence shown here is derived from an EMBL/GenBank/DDBJ whole genome shotgun (WGS) entry which is preliminary data.</text>
</comment>
<organism evidence="2 3">
    <name type="scientific">Phytophthora fragariaefolia</name>
    <dbReference type="NCBI Taxonomy" id="1490495"/>
    <lineage>
        <taxon>Eukaryota</taxon>
        <taxon>Sar</taxon>
        <taxon>Stramenopiles</taxon>
        <taxon>Oomycota</taxon>
        <taxon>Peronosporomycetes</taxon>
        <taxon>Peronosporales</taxon>
        <taxon>Peronosporaceae</taxon>
        <taxon>Phytophthora</taxon>
    </lineage>
</organism>
<sequence length="69" mass="7544">MLPPNTTPCLQPMDAGIVASYKAQYRSIQIDHAVEGVERSEGVDDEKAYKVDQLTGNGVERGNLGYDEC</sequence>
<gene>
    <name evidence="2" type="ORF">Pfra01_000800800</name>
</gene>
<evidence type="ECO:0000313" key="3">
    <source>
        <dbReference type="Proteomes" id="UP001165121"/>
    </source>
</evidence>
<dbReference type="InterPro" id="IPR004875">
    <property type="entry name" value="DDE_SF_endonuclease_dom"/>
</dbReference>
<protein>
    <submittedName>
        <fullName evidence="2">Unnamed protein product</fullName>
    </submittedName>
</protein>
<dbReference type="Pfam" id="PF03184">
    <property type="entry name" value="DDE_1"/>
    <property type="match status" value="1"/>
</dbReference>
<evidence type="ECO:0000259" key="1">
    <source>
        <dbReference type="Pfam" id="PF03184"/>
    </source>
</evidence>
<reference evidence="2" key="1">
    <citation type="submission" date="2023-04" db="EMBL/GenBank/DDBJ databases">
        <title>Phytophthora fragariaefolia NBRC 109709.</title>
        <authorList>
            <person name="Ichikawa N."/>
            <person name="Sato H."/>
            <person name="Tonouchi N."/>
        </authorList>
    </citation>
    <scope>NUCLEOTIDE SEQUENCE</scope>
    <source>
        <strain evidence="2">NBRC 109709</strain>
    </source>
</reference>
<dbReference type="AlphaFoldDB" id="A0A9W7CJR6"/>
<keyword evidence="3" id="KW-1185">Reference proteome</keyword>